<reference evidence="13 14" key="1">
    <citation type="submission" date="2023-03" db="EMBL/GenBank/DDBJ databases">
        <title>Draft genome sequence of Thalassotalea eurytherma JCM 18482T.</title>
        <authorList>
            <person name="Sawabe T."/>
        </authorList>
    </citation>
    <scope>NUCLEOTIDE SEQUENCE [LARGE SCALE GENOMIC DNA]</scope>
    <source>
        <strain evidence="13 14">JCM 18482</strain>
    </source>
</reference>
<dbReference type="Pfam" id="PF25601">
    <property type="entry name" value="AAA_lid_14"/>
    <property type="match status" value="1"/>
</dbReference>
<feature type="domain" description="Sigma-54 factor interaction" evidence="11">
    <location>
        <begin position="195"/>
        <end position="425"/>
    </location>
</feature>
<keyword evidence="9" id="KW-0804">Transcription</keyword>
<dbReference type="PROSITE" id="PS50045">
    <property type="entry name" value="SIGMA54_INTERACT_4"/>
    <property type="match status" value="1"/>
</dbReference>
<dbReference type="NCBIfam" id="TIGR04381">
    <property type="entry name" value="HTH_TypR"/>
    <property type="match status" value="1"/>
</dbReference>
<keyword evidence="6" id="KW-0067">ATP-binding</keyword>
<evidence type="ECO:0000256" key="8">
    <source>
        <dbReference type="ARBA" id="ARBA00023125"/>
    </source>
</evidence>
<dbReference type="PANTHER" id="PTHR32071:SF3">
    <property type="entry name" value="HTH-TYPE TRANSCRIPTIONAL REGULATORY PROTEIN TYRR"/>
    <property type="match status" value="1"/>
</dbReference>
<evidence type="ECO:0000259" key="12">
    <source>
        <dbReference type="PROSITE" id="PS50112"/>
    </source>
</evidence>
<dbReference type="Gene3D" id="3.40.50.300">
    <property type="entry name" value="P-loop containing nucleotide triphosphate hydrolases"/>
    <property type="match status" value="1"/>
</dbReference>
<dbReference type="InterPro" id="IPR003593">
    <property type="entry name" value="AAA+_ATPase"/>
</dbReference>
<dbReference type="PROSITE" id="PS00676">
    <property type="entry name" value="SIGMA54_INTERACT_2"/>
    <property type="match status" value="1"/>
</dbReference>
<dbReference type="EMBL" id="BSSU01000010">
    <property type="protein sequence ID" value="GLX82686.1"/>
    <property type="molecule type" value="Genomic_DNA"/>
</dbReference>
<dbReference type="Proteomes" id="UP001157133">
    <property type="component" value="Unassembled WGS sequence"/>
</dbReference>
<dbReference type="InterPro" id="IPR025943">
    <property type="entry name" value="Sigma_54_int_dom_ATP-bd_2"/>
</dbReference>
<comment type="caution">
    <text evidence="13">The sequence shown here is derived from an EMBL/GenBank/DDBJ whole genome shotgun (WGS) entry which is preliminary data.</text>
</comment>
<evidence type="ECO:0000256" key="1">
    <source>
        <dbReference type="ARBA" id="ARBA00004496"/>
    </source>
</evidence>
<comment type="subcellular location">
    <subcellularLocation>
        <location evidence="1">Cytoplasm</location>
    </subcellularLocation>
</comment>
<dbReference type="Gene3D" id="3.30.70.260">
    <property type="match status" value="1"/>
</dbReference>
<dbReference type="InterPro" id="IPR030828">
    <property type="entry name" value="HTH_TyrR"/>
</dbReference>
<evidence type="ECO:0000256" key="6">
    <source>
        <dbReference type="ARBA" id="ARBA00022840"/>
    </source>
</evidence>
<evidence type="ECO:0000256" key="2">
    <source>
        <dbReference type="ARBA" id="ARBA00022490"/>
    </source>
</evidence>
<evidence type="ECO:0000256" key="10">
    <source>
        <dbReference type="ARBA" id="ARBA00029500"/>
    </source>
</evidence>
<evidence type="ECO:0000256" key="7">
    <source>
        <dbReference type="ARBA" id="ARBA00023015"/>
    </source>
</evidence>
<keyword evidence="4" id="KW-0547">Nucleotide-binding</keyword>
<dbReference type="Gene3D" id="1.10.10.60">
    <property type="entry name" value="Homeodomain-like"/>
    <property type="match status" value="1"/>
</dbReference>
<gene>
    <name evidence="13" type="ORF">theurythT_21380</name>
</gene>
<accession>A0ABQ6H8B0</accession>
<evidence type="ECO:0000313" key="13">
    <source>
        <dbReference type="EMBL" id="GLX82686.1"/>
    </source>
</evidence>
<dbReference type="InterPro" id="IPR027417">
    <property type="entry name" value="P-loop_NTPase"/>
</dbReference>
<dbReference type="SUPFAM" id="SSF52540">
    <property type="entry name" value="P-loop containing nucleoside triphosphate hydrolases"/>
    <property type="match status" value="1"/>
</dbReference>
<dbReference type="InterPro" id="IPR058031">
    <property type="entry name" value="AAA_lid_NorR"/>
</dbReference>
<evidence type="ECO:0000256" key="9">
    <source>
        <dbReference type="ARBA" id="ARBA00023163"/>
    </source>
</evidence>
<keyword evidence="3" id="KW-0678">Repressor</keyword>
<dbReference type="InterPro" id="IPR025662">
    <property type="entry name" value="Sigma_54_int_dom_ATP-bd_1"/>
</dbReference>
<dbReference type="InterPro" id="IPR009057">
    <property type="entry name" value="Homeodomain-like_sf"/>
</dbReference>
<dbReference type="PROSITE" id="PS50112">
    <property type="entry name" value="PAS"/>
    <property type="match status" value="1"/>
</dbReference>
<dbReference type="PANTHER" id="PTHR32071">
    <property type="entry name" value="TRANSCRIPTIONAL REGULATORY PROTEIN"/>
    <property type="match status" value="1"/>
</dbReference>
<dbReference type="Pfam" id="PF00158">
    <property type="entry name" value="Sigma54_activat"/>
    <property type="match status" value="1"/>
</dbReference>
<keyword evidence="8" id="KW-0238">DNA-binding</keyword>
<keyword evidence="2" id="KW-0963">Cytoplasm</keyword>
<keyword evidence="7" id="KW-0805">Transcription regulation</keyword>
<keyword evidence="5" id="KW-0058">Aromatic hydrocarbons catabolism</keyword>
<dbReference type="PROSITE" id="PS00688">
    <property type="entry name" value="SIGMA54_INTERACT_3"/>
    <property type="match status" value="1"/>
</dbReference>
<dbReference type="RefSeq" id="WP_284208057.1">
    <property type="nucleotide sequence ID" value="NZ_BSSU01000010.1"/>
</dbReference>
<dbReference type="CDD" id="cd00009">
    <property type="entry name" value="AAA"/>
    <property type="match status" value="1"/>
</dbReference>
<dbReference type="InterPro" id="IPR000014">
    <property type="entry name" value="PAS"/>
</dbReference>
<protein>
    <recommendedName>
        <fullName evidence="10">HTH-type transcriptional regulatory protein TyrR</fullName>
    </recommendedName>
</protein>
<dbReference type="SMART" id="SM00382">
    <property type="entry name" value="AAA"/>
    <property type="match status" value="1"/>
</dbReference>
<proteinExistence type="predicted"/>
<feature type="domain" description="PAS" evidence="12">
    <location>
        <begin position="76"/>
        <end position="112"/>
    </location>
</feature>
<name>A0ABQ6H8B0_9GAMM</name>
<dbReference type="PROSITE" id="PS00675">
    <property type="entry name" value="SIGMA54_INTERACT_1"/>
    <property type="match status" value="1"/>
</dbReference>
<evidence type="ECO:0000256" key="4">
    <source>
        <dbReference type="ARBA" id="ARBA00022741"/>
    </source>
</evidence>
<evidence type="ECO:0000313" key="14">
    <source>
        <dbReference type="Proteomes" id="UP001157133"/>
    </source>
</evidence>
<dbReference type="Pfam" id="PF18024">
    <property type="entry name" value="HTH_50"/>
    <property type="match status" value="1"/>
</dbReference>
<evidence type="ECO:0000259" key="11">
    <source>
        <dbReference type="PROSITE" id="PS50045"/>
    </source>
</evidence>
<sequence>MKVAIRLEDQIGVSQKVLTVIASNGWNLVSMEVETGIIYMHLEGVKQTLSQISHALTTINEFLGCDEIDAMPSTLKETHLQALLARIAEPILDIDKTGIVISANESTLKLFGSQKVVGNRLKSLINITQQEYQRKSGCSISVNVNHQSYIADVSPVYNEGDYQGALIMLRETKALGRQLAALQNAKPVEDGIESILSQSTAMSAIKDQASRFAQLDLPVLLRGETGTGKELLARAIHQGSNRSQQPFLAINCATLPEHLLESELFGYQAGAFTGASKGGKPGLLELAEGGTVFLDEIAEMSVYLQAKLLRFLENYQFRRVGGTQELNANVRIISATHQDLERNIVEQQFREDLYYRLNVLSISIPALRERIDDLAILIPHFLELAAKQVNLPVPTITHSGYQELAAYPWPGNIRQLQNSLFRLVALANSNVLTETDIKQVLKEFGQSNAQGANVNQLEVSKVEYRDCENWQAAQNKFEQLLLEQLLPEFPTTRSLAKRLGVSHNKIAMKLRKHDLN</sequence>
<dbReference type="Gene3D" id="1.10.8.60">
    <property type="match status" value="1"/>
</dbReference>
<evidence type="ECO:0000256" key="3">
    <source>
        <dbReference type="ARBA" id="ARBA00022491"/>
    </source>
</evidence>
<dbReference type="SUPFAM" id="SSF46689">
    <property type="entry name" value="Homeodomain-like"/>
    <property type="match status" value="1"/>
</dbReference>
<dbReference type="Gene3D" id="3.30.450.20">
    <property type="entry name" value="PAS domain"/>
    <property type="match status" value="1"/>
</dbReference>
<dbReference type="InterPro" id="IPR002078">
    <property type="entry name" value="Sigma_54_int"/>
</dbReference>
<dbReference type="InterPro" id="IPR025944">
    <property type="entry name" value="Sigma_54_int_dom_CS"/>
</dbReference>
<evidence type="ECO:0000256" key="5">
    <source>
        <dbReference type="ARBA" id="ARBA00022797"/>
    </source>
</evidence>
<keyword evidence="14" id="KW-1185">Reference proteome</keyword>
<organism evidence="13 14">
    <name type="scientific">Thalassotalea eurytherma</name>
    <dbReference type="NCBI Taxonomy" id="1144278"/>
    <lineage>
        <taxon>Bacteria</taxon>
        <taxon>Pseudomonadati</taxon>
        <taxon>Pseudomonadota</taxon>
        <taxon>Gammaproteobacteria</taxon>
        <taxon>Alteromonadales</taxon>
        <taxon>Colwelliaceae</taxon>
        <taxon>Thalassotalea</taxon>
    </lineage>
</organism>